<keyword evidence="4" id="KW-1185">Reference proteome</keyword>
<dbReference type="SUPFAM" id="SSF53800">
    <property type="entry name" value="Chelatase"/>
    <property type="match status" value="1"/>
</dbReference>
<dbReference type="InterPro" id="IPR050963">
    <property type="entry name" value="Sirohydro_Cobaltochel/CbiX"/>
</dbReference>
<dbReference type="EMBL" id="JACCBF010000001">
    <property type="protein sequence ID" value="NYD32640.1"/>
    <property type="molecule type" value="Genomic_DNA"/>
</dbReference>
<dbReference type="CDD" id="cd03416">
    <property type="entry name" value="CbiX_SirB_N"/>
    <property type="match status" value="1"/>
</dbReference>
<dbReference type="GO" id="GO:0016829">
    <property type="term" value="F:lyase activity"/>
    <property type="evidence" value="ECO:0007669"/>
    <property type="project" value="UniProtKB-KW"/>
</dbReference>
<evidence type="ECO:0000313" key="4">
    <source>
        <dbReference type="Proteomes" id="UP000582231"/>
    </source>
</evidence>
<gene>
    <name evidence="3" type="ORF">BJ958_004186</name>
</gene>
<dbReference type="GO" id="GO:0046872">
    <property type="term" value="F:metal ion binding"/>
    <property type="evidence" value="ECO:0007669"/>
    <property type="project" value="UniProtKB-KW"/>
</dbReference>
<dbReference type="Proteomes" id="UP000582231">
    <property type="component" value="Unassembled WGS sequence"/>
</dbReference>
<evidence type="ECO:0000256" key="2">
    <source>
        <dbReference type="ARBA" id="ARBA00023239"/>
    </source>
</evidence>
<keyword evidence="2" id="KW-0456">Lyase</keyword>
<name>A0A852RUT5_9ACTN</name>
<dbReference type="Pfam" id="PF01903">
    <property type="entry name" value="CbiX"/>
    <property type="match status" value="1"/>
</dbReference>
<dbReference type="AlphaFoldDB" id="A0A852RUT5"/>
<evidence type="ECO:0000313" key="3">
    <source>
        <dbReference type="EMBL" id="NYD32640.1"/>
    </source>
</evidence>
<keyword evidence="1" id="KW-0479">Metal-binding</keyword>
<dbReference type="RefSeq" id="WP_179728788.1">
    <property type="nucleotide sequence ID" value="NZ_BAABEF010000001.1"/>
</dbReference>
<proteinExistence type="predicted"/>
<dbReference type="PANTHER" id="PTHR33542">
    <property type="entry name" value="SIROHYDROCHLORIN FERROCHELATASE, CHLOROPLASTIC"/>
    <property type="match status" value="1"/>
</dbReference>
<comment type="caution">
    <text evidence="3">The sequence shown here is derived from an EMBL/GenBank/DDBJ whole genome shotgun (WGS) entry which is preliminary data.</text>
</comment>
<accession>A0A852RUT5</accession>
<reference evidence="3 4" key="1">
    <citation type="submission" date="2020-07" db="EMBL/GenBank/DDBJ databases">
        <title>Sequencing the genomes of 1000 actinobacteria strains.</title>
        <authorList>
            <person name="Klenk H.-P."/>
        </authorList>
    </citation>
    <scope>NUCLEOTIDE SEQUENCE [LARGE SCALE GENOMIC DNA]</scope>
    <source>
        <strain evidence="3 4">DSM 19082</strain>
    </source>
</reference>
<evidence type="ECO:0000256" key="1">
    <source>
        <dbReference type="ARBA" id="ARBA00022723"/>
    </source>
</evidence>
<protein>
    <submittedName>
        <fullName evidence="3">Sirohydrochlorin ferrochelatase</fullName>
    </submittedName>
</protein>
<sequence length="247" mass="25446">MTPGGRRAAACAGEPRIGTLRPHLVTVAHGTRTAAGNEVARELTAAASRRLGWDATTSYVELCAPLFADVVATVDTPAVVVPLLLSTGYHLRQDLPAAVAAAGRDDVRLGGSLGPDRLLAAAQVDRLRAVGAVPGQPVVMVAAGSTDPAASADLDDAAHLLAHAWGAPVRLATLSGRGRRLVEVVRAGDAVSPYLLATGHFHRRARHDALAAGATVVADVIGPHQRLVDLVVERARALAPQETRASA</sequence>
<dbReference type="Gene3D" id="3.40.50.1400">
    <property type="match status" value="2"/>
</dbReference>
<dbReference type="InterPro" id="IPR002762">
    <property type="entry name" value="CbiX-like"/>
</dbReference>
<dbReference type="PANTHER" id="PTHR33542:SF5">
    <property type="entry name" value="FERROCHELATASE CHE1"/>
    <property type="match status" value="1"/>
</dbReference>
<organism evidence="3 4">
    <name type="scientific">Nocardioides kongjuensis</name>
    <dbReference type="NCBI Taxonomy" id="349522"/>
    <lineage>
        <taxon>Bacteria</taxon>
        <taxon>Bacillati</taxon>
        <taxon>Actinomycetota</taxon>
        <taxon>Actinomycetes</taxon>
        <taxon>Propionibacteriales</taxon>
        <taxon>Nocardioidaceae</taxon>
        <taxon>Nocardioides</taxon>
    </lineage>
</organism>